<name>A0A2T1F974_9CYAN</name>
<gene>
    <name evidence="2" type="ORF">C7B77_27320</name>
</gene>
<protein>
    <submittedName>
        <fullName evidence="2">DNA-binding protein</fullName>
    </submittedName>
</protein>
<dbReference type="Proteomes" id="UP000238937">
    <property type="component" value="Unassembled WGS sequence"/>
</dbReference>
<dbReference type="GO" id="GO:0006355">
    <property type="term" value="P:regulation of DNA-templated transcription"/>
    <property type="evidence" value="ECO:0007669"/>
    <property type="project" value="InterPro"/>
</dbReference>
<feature type="domain" description="Ribbon-helix-helix protein CopG" evidence="1">
    <location>
        <begin position="3"/>
        <end position="41"/>
    </location>
</feature>
<keyword evidence="3" id="KW-1185">Reference proteome</keyword>
<evidence type="ECO:0000259" key="1">
    <source>
        <dbReference type="Pfam" id="PF01402"/>
    </source>
</evidence>
<accession>A0A2T1F974</accession>
<comment type="caution">
    <text evidence="2">The sequence shown here is derived from an EMBL/GenBank/DDBJ whole genome shotgun (WGS) entry which is preliminary data.</text>
</comment>
<dbReference type="GO" id="GO:0003677">
    <property type="term" value="F:DNA binding"/>
    <property type="evidence" value="ECO:0007669"/>
    <property type="project" value="UniProtKB-KW"/>
</dbReference>
<keyword evidence="2" id="KW-0238">DNA-binding</keyword>
<reference evidence="2 3" key="1">
    <citation type="submission" date="2018-03" db="EMBL/GenBank/DDBJ databases">
        <title>The ancient ancestry and fast evolution of plastids.</title>
        <authorList>
            <person name="Moore K.R."/>
            <person name="Magnabosco C."/>
            <person name="Momper L."/>
            <person name="Gold D.A."/>
            <person name="Bosak T."/>
            <person name="Fournier G.P."/>
        </authorList>
    </citation>
    <scope>NUCLEOTIDE SEQUENCE [LARGE SCALE GENOMIC DNA]</scope>
    <source>
        <strain evidence="2 3">CCALA 037</strain>
    </source>
</reference>
<dbReference type="InterPro" id="IPR002145">
    <property type="entry name" value="CopG"/>
</dbReference>
<dbReference type="RefSeq" id="WP_106312474.1">
    <property type="nucleotide sequence ID" value="NZ_PVWO01000623.1"/>
</dbReference>
<proteinExistence type="predicted"/>
<dbReference type="Gene3D" id="1.10.1220.10">
    <property type="entry name" value="Met repressor-like"/>
    <property type="match status" value="1"/>
</dbReference>
<dbReference type="EMBL" id="PVWO01000623">
    <property type="protein sequence ID" value="PSB41541.1"/>
    <property type="molecule type" value="Genomic_DNA"/>
</dbReference>
<sequence length="65" mass="7631">MASITIDISDEQLQKLQQLARDNQVSPEDLLRVNIEDWLARPQDEFDRAADYVLKKNAELYRRLA</sequence>
<organism evidence="2 3">
    <name type="scientific">Chamaesiphon polymorphus CCALA 037</name>
    <dbReference type="NCBI Taxonomy" id="2107692"/>
    <lineage>
        <taxon>Bacteria</taxon>
        <taxon>Bacillati</taxon>
        <taxon>Cyanobacteriota</taxon>
        <taxon>Cyanophyceae</taxon>
        <taxon>Gomontiellales</taxon>
        <taxon>Chamaesiphonaceae</taxon>
        <taxon>Chamaesiphon</taxon>
    </lineage>
</organism>
<evidence type="ECO:0000313" key="3">
    <source>
        <dbReference type="Proteomes" id="UP000238937"/>
    </source>
</evidence>
<evidence type="ECO:0000313" key="2">
    <source>
        <dbReference type="EMBL" id="PSB41541.1"/>
    </source>
</evidence>
<dbReference type="Pfam" id="PF01402">
    <property type="entry name" value="RHH_1"/>
    <property type="match status" value="1"/>
</dbReference>
<dbReference type="OrthoDB" id="490626at2"/>
<dbReference type="AlphaFoldDB" id="A0A2T1F974"/>
<dbReference type="InterPro" id="IPR013321">
    <property type="entry name" value="Arc_rbn_hlx_hlx"/>
</dbReference>